<keyword evidence="2 3" id="KW-0143">Chaperone</keyword>
<comment type="function">
    <text evidence="3">Required for maturation of urease via the functional incorporation of the urease nickel metallocenter.</text>
</comment>
<comment type="caution">
    <text evidence="4">The sequence shown here is derived from an EMBL/GenBank/DDBJ whole genome shotgun (WGS) entry which is preliminary data.</text>
</comment>
<dbReference type="Pfam" id="PF01730">
    <property type="entry name" value="UreF"/>
    <property type="match status" value="1"/>
</dbReference>
<reference evidence="4 5" key="1">
    <citation type="submission" date="2018-05" db="EMBL/GenBank/DDBJ databases">
        <title>Vibrio limimaris sp. nov., isolated from marine sediment.</title>
        <authorList>
            <person name="Li C.-M."/>
        </authorList>
    </citation>
    <scope>NUCLEOTIDE SEQUENCE [LARGE SCALE GENOMIC DNA]</scope>
    <source>
        <strain evidence="4 5">E4404</strain>
    </source>
</reference>
<dbReference type="EMBL" id="QFWT01000005">
    <property type="protein sequence ID" value="PWI33328.1"/>
    <property type="molecule type" value="Genomic_DNA"/>
</dbReference>
<organism evidence="4 5">
    <name type="scientific">Vibrio albus</name>
    <dbReference type="NCBI Taxonomy" id="2200953"/>
    <lineage>
        <taxon>Bacteria</taxon>
        <taxon>Pseudomonadati</taxon>
        <taxon>Pseudomonadota</taxon>
        <taxon>Gammaproteobacteria</taxon>
        <taxon>Vibrionales</taxon>
        <taxon>Vibrionaceae</taxon>
        <taxon>Vibrio</taxon>
    </lineage>
</organism>
<dbReference type="Proteomes" id="UP000245362">
    <property type="component" value="Unassembled WGS sequence"/>
</dbReference>
<dbReference type="OrthoDB" id="9798772at2"/>
<comment type="subunit">
    <text evidence="3">UreD, UreF and UreG form a complex that acts as a GTP-hydrolysis-dependent molecular chaperone, activating the urease apoprotein by helping to assemble the nickel containing metallocenter of UreC. The UreE protein probably delivers the nickel.</text>
</comment>
<dbReference type="InterPro" id="IPR002639">
    <property type="entry name" value="UreF"/>
</dbReference>
<sequence>MNIQALLSLLHLSSQGLPIGAFAYSQGLETAVEMGWIKDEETLQEWLSPILSYGQANLDIPILKRVYQAWQDEDIRQVEYWQQVLLANRETAELVQEELKLGQTFNRLLKNLDVALPEQAGEFSYLVLFAKAVQHFGIDIQGASVAWLWSWLENQVTAACKTVPLGQTPAQTILLSMMPDIEKAIAHGLALEDTDIGLTLPSFAMVSAWHETQYSRLFRS</sequence>
<evidence type="ECO:0000256" key="3">
    <source>
        <dbReference type="HAMAP-Rule" id="MF_01385"/>
    </source>
</evidence>
<evidence type="ECO:0000256" key="1">
    <source>
        <dbReference type="ARBA" id="ARBA00022988"/>
    </source>
</evidence>
<dbReference type="AlphaFoldDB" id="A0A2U3B969"/>
<dbReference type="InterPro" id="IPR038277">
    <property type="entry name" value="UreF_sf"/>
</dbReference>
<keyword evidence="1 3" id="KW-0996">Nickel insertion</keyword>
<dbReference type="HAMAP" id="MF_01385">
    <property type="entry name" value="UreF"/>
    <property type="match status" value="1"/>
</dbReference>
<evidence type="ECO:0000256" key="2">
    <source>
        <dbReference type="ARBA" id="ARBA00023186"/>
    </source>
</evidence>
<keyword evidence="3" id="KW-0963">Cytoplasm</keyword>
<dbReference type="GO" id="GO:0016151">
    <property type="term" value="F:nickel cation binding"/>
    <property type="evidence" value="ECO:0007669"/>
    <property type="project" value="UniProtKB-UniRule"/>
</dbReference>
<accession>A0A2U3B969</accession>
<comment type="similarity">
    <text evidence="3">Belongs to the UreF family.</text>
</comment>
<name>A0A2U3B969_9VIBR</name>
<comment type="subcellular location">
    <subcellularLocation>
        <location evidence="3">Cytoplasm</location>
    </subcellularLocation>
</comment>
<evidence type="ECO:0000313" key="5">
    <source>
        <dbReference type="Proteomes" id="UP000245362"/>
    </source>
</evidence>
<dbReference type="GO" id="GO:0005737">
    <property type="term" value="C:cytoplasm"/>
    <property type="evidence" value="ECO:0007669"/>
    <property type="project" value="UniProtKB-SubCell"/>
</dbReference>
<dbReference type="PANTHER" id="PTHR33620:SF1">
    <property type="entry name" value="UREASE ACCESSORY PROTEIN F"/>
    <property type="match status" value="1"/>
</dbReference>
<proteinExistence type="inferred from homology"/>
<protein>
    <recommendedName>
        <fullName evidence="3">Urease accessory protein UreF</fullName>
    </recommendedName>
</protein>
<dbReference type="PANTHER" id="PTHR33620">
    <property type="entry name" value="UREASE ACCESSORY PROTEIN F"/>
    <property type="match status" value="1"/>
</dbReference>
<evidence type="ECO:0000313" key="4">
    <source>
        <dbReference type="EMBL" id="PWI33328.1"/>
    </source>
</evidence>
<dbReference type="PIRSF" id="PIRSF009467">
    <property type="entry name" value="Ureas_acces_UreF"/>
    <property type="match status" value="1"/>
</dbReference>
<dbReference type="RefSeq" id="WP_109319912.1">
    <property type="nucleotide sequence ID" value="NZ_QFWT01000005.1"/>
</dbReference>
<dbReference type="Gene3D" id="1.10.4190.10">
    <property type="entry name" value="Urease accessory protein UreF"/>
    <property type="match status" value="1"/>
</dbReference>
<gene>
    <name evidence="3" type="primary">ureF</name>
    <name evidence="4" type="ORF">DI392_10765</name>
</gene>
<keyword evidence="5" id="KW-1185">Reference proteome</keyword>